<proteinExistence type="inferred from homology"/>
<evidence type="ECO:0000256" key="3">
    <source>
        <dbReference type="ARBA" id="ARBA00022490"/>
    </source>
</evidence>
<dbReference type="GO" id="GO:0030496">
    <property type="term" value="C:midbody"/>
    <property type="evidence" value="ECO:0007669"/>
    <property type="project" value="UniProtKB-SubCell"/>
</dbReference>
<organism evidence="9 10">
    <name type="scientific">Pleuronectes platessa</name>
    <name type="common">European plaice</name>
    <dbReference type="NCBI Taxonomy" id="8262"/>
    <lineage>
        <taxon>Eukaryota</taxon>
        <taxon>Metazoa</taxon>
        <taxon>Chordata</taxon>
        <taxon>Craniata</taxon>
        <taxon>Vertebrata</taxon>
        <taxon>Euteleostomi</taxon>
        <taxon>Actinopterygii</taxon>
        <taxon>Neopterygii</taxon>
        <taxon>Teleostei</taxon>
        <taxon>Neoteleostei</taxon>
        <taxon>Acanthomorphata</taxon>
        <taxon>Carangaria</taxon>
        <taxon>Pleuronectiformes</taxon>
        <taxon>Pleuronectoidei</taxon>
        <taxon>Pleuronectidae</taxon>
        <taxon>Pleuronectes</taxon>
    </lineage>
</organism>
<keyword evidence="6" id="KW-0206">Cytoskeleton</keyword>
<dbReference type="GO" id="GO:0005737">
    <property type="term" value="C:cytoplasm"/>
    <property type="evidence" value="ECO:0007669"/>
    <property type="project" value="TreeGrafter"/>
</dbReference>
<evidence type="ECO:0000256" key="1">
    <source>
        <dbReference type="ARBA" id="ARBA00004186"/>
    </source>
</evidence>
<comment type="similarity">
    <text evidence="8">Belongs to the CCDC69 family.</text>
</comment>
<dbReference type="EMBL" id="CADEAL010003943">
    <property type="protein sequence ID" value="CAB1447341.1"/>
    <property type="molecule type" value="Genomic_DNA"/>
</dbReference>
<evidence type="ECO:0000256" key="8">
    <source>
        <dbReference type="ARBA" id="ARBA00038407"/>
    </source>
</evidence>
<evidence type="ECO:0000313" key="9">
    <source>
        <dbReference type="EMBL" id="CAB1447341.1"/>
    </source>
</evidence>
<comment type="subcellular location">
    <subcellularLocation>
        <location evidence="1">Cytoplasm</location>
        <location evidence="1">Cytoskeleton</location>
        <location evidence="1">Spindle</location>
    </subcellularLocation>
    <subcellularLocation>
        <location evidence="2">Midbody</location>
    </subcellularLocation>
</comment>
<gene>
    <name evidence="9" type="ORF">PLEPLA_LOCUS35036</name>
</gene>
<dbReference type="PANTHER" id="PTHR24200">
    <property type="entry name" value="TOUCAN, ISOFORM A"/>
    <property type="match status" value="1"/>
</dbReference>
<dbReference type="PANTHER" id="PTHR24200:SF6">
    <property type="entry name" value="COILED-COIL DOMAIN-CONTAINING PROTEIN 69"/>
    <property type="match status" value="1"/>
</dbReference>
<evidence type="ECO:0000256" key="5">
    <source>
        <dbReference type="ARBA" id="ARBA00023054"/>
    </source>
</evidence>
<evidence type="ECO:0000256" key="6">
    <source>
        <dbReference type="ARBA" id="ARBA00023212"/>
    </source>
</evidence>
<evidence type="ECO:0000256" key="2">
    <source>
        <dbReference type="ARBA" id="ARBA00004214"/>
    </source>
</evidence>
<evidence type="ECO:0000313" key="10">
    <source>
        <dbReference type="Proteomes" id="UP001153269"/>
    </source>
</evidence>
<evidence type="ECO:0000256" key="4">
    <source>
        <dbReference type="ARBA" id="ARBA00022707"/>
    </source>
</evidence>
<dbReference type="GO" id="GO:0005634">
    <property type="term" value="C:nucleus"/>
    <property type="evidence" value="ECO:0007669"/>
    <property type="project" value="TreeGrafter"/>
</dbReference>
<dbReference type="GO" id="GO:0005819">
    <property type="term" value="C:spindle"/>
    <property type="evidence" value="ECO:0007669"/>
    <property type="project" value="UniProtKB-SubCell"/>
</dbReference>
<dbReference type="GO" id="GO:0008017">
    <property type="term" value="F:microtubule binding"/>
    <property type="evidence" value="ECO:0007669"/>
    <property type="project" value="TreeGrafter"/>
</dbReference>
<protein>
    <submittedName>
        <fullName evidence="9">Uncharacterized protein</fullName>
    </submittedName>
</protein>
<evidence type="ECO:0000256" key="7">
    <source>
        <dbReference type="ARBA" id="ARBA00023288"/>
    </source>
</evidence>
<accession>A0A9N7Z2F7</accession>
<keyword evidence="10" id="KW-1185">Reference proteome</keyword>
<keyword evidence="4" id="KW-0519">Myristate</keyword>
<name>A0A9N7Z2F7_PLEPL</name>
<dbReference type="InterPro" id="IPR051293">
    <property type="entry name" value="MTUS1/CCDC69"/>
</dbReference>
<dbReference type="AlphaFoldDB" id="A0A9N7Z2F7"/>
<sequence>MSPAEGVSFGSLRADVGLLQTELYLCARELGAAGERVHTQTRVLEEQELQDLNVERQAHGSSGAFWEADMESLVMVIEMKNKILNDQRKDLQMMEELVEKNRSLEQTILHLNHNNENQRVQMDNCWTLPQYVLLQAHGSSGPFLEADIKSLVIIIDMKNKILNYQRKALQIMEELVEKNRAQEREILY</sequence>
<keyword evidence="7" id="KW-0449">Lipoprotein</keyword>
<comment type="caution">
    <text evidence="9">The sequence shown here is derived from an EMBL/GenBank/DDBJ whole genome shotgun (WGS) entry which is preliminary data.</text>
</comment>
<dbReference type="Proteomes" id="UP001153269">
    <property type="component" value="Unassembled WGS sequence"/>
</dbReference>
<keyword evidence="5" id="KW-0175">Coiled coil</keyword>
<keyword evidence="3" id="KW-0963">Cytoplasm</keyword>
<reference evidence="9" key="1">
    <citation type="submission" date="2020-03" db="EMBL/GenBank/DDBJ databases">
        <authorList>
            <person name="Weist P."/>
        </authorList>
    </citation>
    <scope>NUCLEOTIDE SEQUENCE</scope>
</reference>